<dbReference type="PANTHER" id="PTHR43289:SF34">
    <property type="entry name" value="SERINE_THREONINE-PROTEIN KINASE YBDM-RELATED"/>
    <property type="match status" value="1"/>
</dbReference>
<feature type="transmembrane region" description="Helical" evidence="6">
    <location>
        <begin position="546"/>
        <end position="568"/>
    </location>
</feature>
<dbReference type="GO" id="GO:0005524">
    <property type="term" value="F:ATP binding"/>
    <property type="evidence" value="ECO:0007669"/>
    <property type="project" value="UniProtKB-KW"/>
</dbReference>
<evidence type="ECO:0000313" key="8">
    <source>
        <dbReference type="EMBL" id="QKG20628.1"/>
    </source>
</evidence>
<keyword evidence="4" id="KW-0067">ATP-binding</keyword>
<sequence length="596" mass="59838">MASPLPLTAADPTRLGGYEILGRLGTGGQGVVYLGRPAGPGAGPPGTPETAPRVAVKLLHAQLLANAAARARFVRELALLQRIAGFCTAQVLAADMDGDRPYIVSEYVPGRSLRELVHEQGPRTGADLDRLAIGTVTALTAIHRAGVVHRDFKPQNVLMGLDGPRVIDFGIARAFDAGATMTSQVVGTPAYMAPEQFAGRVSPATDLFAWAATLLFAATGRDPFAGGALPAVMYRIMHETPALDALPGPIAAVAATCLAKDPKARPTSEDVLLRLLGDRSSPPHPRFDPSAAQVTAALPGPPTATWTGAARPGPSLPGPAHSSATPPGTAEPGAAPGVARPGPAQPGPPQPGSAQPGPPAASTQVGAAPGARAGGSPPGAYGAAEAPAAAGPGWTEAAAPGRPPGPGAPGPGAATEPYRASSGHSGPSGHSQHIEYREPLPPQGPHEPREPSGHLGPVGGAPPGSAAAPVRTYRRLRRGPGVVTGLALAALLAALDVAALAILIARPSLSSGHRGGLLPVVASSFALVAVVTLVAVIVAWRGSRAAAWTVLAARVVRVAMWAAWGALVTVQPSALAGHAALTALVVMLLAQGLWAS</sequence>
<feature type="compositionally biased region" description="Low complexity" evidence="5">
    <location>
        <begin position="421"/>
        <end position="431"/>
    </location>
</feature>
<keyword evidence="1" id="KW-0808">Transferase</keyword>
<dbReference type="EMBL" id="CP053892">
    <property type="protein sequence ID" value="QKG20628.1"/>
    <property type="molecule type" value="Genomic_DNA"/>
</dbReference>
<feature type="compositionally biased region" description="Low complexity" evidence="5">
    <location>
        <begin position="324"/>
        <end position="342"/>
    </location>
</feature>
<keyword evidence="6" id="KW-0812">Transmembrane</keyword>
<evidence type="ECO:0000256" key="2">
    <source>
        <dbReference type="ARBA" id="ARBA00022741"/>
    </source>
</evidence>
<feature type="compositionally biased region" description="Low complexity" evidence="5">
    <location>
        <begin position="378"/>
        <end position="400"/>
    </location>
</feature>
<dbReference type="Pfam" id="PF00069">
    <property type="entry name" value="Pkinase"/>
    <property type="match status" value="1"/>
</dbReference>
<dbReference type="GO" id="GO:0004674">
    <property type="term" value="F:protein serine/threonine kinase activity"/>
    <property type="evidence" value="ECO:0007669"/>
    <property type="project" value="TreeGrafter"/>
</dbReference>
<feature type="domain" description="Protein kinase" evidence="7">
    <location>
        <begin position="18"/>
        <end position="287"/>
    </location>
</feature>
<evidence type="ECO:0000256" key="1">
    <source>
        <dbReference type="ARBA" id="ARBA00022679"/>
    </source>
</evidence>
<feature type="region of interest" description="Disordered" evidence="5">
    <location>
        <begin position="276"/>
        <end position="468"/>
    </location>
</feature>
<keyword evidence="6" id="KW-0472">Membrane</keyword>
<accession>A0A7D4AKF9</accession>
<dbReference type="SUPFAM" id="SSF56112">
    <property type="entry name" value="Protein kinase-like (PK-like)"/>
    <property type="match status" value="1"/>
</dbReference>
<evidence type="ECO:0000259" key="7">
    <source>
        <dbReference type="PROSITE" id="PS50011"/>
    </source>
</evidence>
<evidence type="ECO:0000256" key="4">
    <source>
        <dbReference type="ARBA" id="ARBA00022840"/>
    </source>
</evidence>
<dbReference type="InterPro" id="IPR011009">
    <property type="entry name" value="Kinase-like_dom_sf"/>
</dbReference>
<keyword evidence="6" id="KW-1133">Transmembrane helix</keyword>
<feature type="transmembrane region" description="Helical" evidence="6">
    <location>
        <begin position="575"/>
        <end position="594"/>
    </location>
</feature>
<proteinExistence type="predicted"/>
<dbReference type="Gene3D" id="3.30.200.20">
    <property type="entry name" value="Phosphorylase Kinase, domain 1"/>
    <property type="match status" value="1"/>
</dbReference>
<dbReference type="Gene3D" id="1.10.510.10">
    <property type="entry name" value="Transferase(Phosphotransferase) domain 1"/>
    <property type="match status" value="1"/>
</dbReference>
<dbReference type="InterPro" id="IPR000719">
    <property type="entry name" value="Prot_kinase_dom"/>
</dbReference>
<organism evidence="8 9">
    <name type="scientific">Actinomadura verrucosospora</name>
    <dbReference type="NCBI Taxonomy" id="46165"/>
    <lineage>
        <taxon>Bacteria</taxon>
        <taxon>Bacillati</taxon>
        <taxon>Actinomycetota</taxon>
        <taxon>Actinomycetes</taxon>
        <taxon>Streptosporangiales</taxon>
        <taxon>Thermomonosporaceae</taxon>
        <taxon>Actinomadura</taxon>
    </lineage>
</organism>
<name>A0A7D4AKF9_ACTVE</name>
<dbReference type="CDD" id="cd14014">
    <property type="entry name" value="STKc_PknB_like"/>
    <property type="match status" value="1"/>
</dbReference>
<evidence type="ECO:0000256" key="3">
    <source>
        <dbReference type="ARBA" id="ARBA00022777"/>
    </source>
</evidence>
<evidence type="ECO:0000313" key="9">
    <source>
        <dbReference type="Proteomes" id="UP000501240"/>
    </source>
</evidence>
<keyword evidence="9" id="KW-1185">Reference proteome</keyword>
<dbReference type="PANTHER" id="PTHR43289">
    <property type="entry name" value="MITOGEN-ACTIVATED PROTEIN KINASE KINASE KINASE 20-RELATED"/>
    <property type="match status" value="1"/>
</dbReference>
<gene>
    <name evidence="8" type="ORF">ACTIVE_2266</name>
</gene>
<dbReference type="AlphaFoldDB" id="A0A7D4AKF9"/>
<protein>
    <recommendedName>
        <fullName evidence="7">Protein kinase domain-containing protein</fullName>
    </recommendedName>
</protein>
<dbReference type="PROSITE" id="PS50011">
    <property type="entry name" value="PROTEIN_KINASE_DOM"/>
    <property type="match status" value="1"/>
</dbReference>
<dbReference type="Proteomes" id="UP000501240">
    <property type="component" value="Chromosome"/>
</dbReference>
<dbReference type="InterPro" id="IPR008271">
    <property type="entry name" value="Ser/Thr_kinase_AS"/>
</dbReference>
<evidence type="ECO:0000256" key="6">
    <source>
        <dbReference type="SAM" id="Phobius"/>
    </source>
</evidence>
<keyword evidence="3" id="KW-0418">Kinase</keyword>
<reference evidence="8 9" key="1">
    <citation type="submission" date="2020-05" db="EMBL/GenBank/DDBJ databases">
        <title>Actinomadura verrucosospora NRRL-B18236 (PFL_A860) Genome sequencing and assembly.</title>
        <authorList>
            <person name="Samborskyy M."/>
        </authorList>
    </citation>
    <scope>NUCLEOTIDE SEQUENCE [LARGE SCALE GENOMIC DNA]</scope>
    <source>
        <strain evidence="8 9">NRRL:B18236</strain>
    </source>
</reference>
<dbReference type="RefSeq" id="WP_246342783.1">
    <property type="nucleotide sequence ID" value="NZ_CP053892.1"/>
</dbReference>
<evidence type="ECO:0000256" key="5">
    <source>
        <dbReference type="SAM" id="MobiDB-lite"/>
    </source>
</evidence>
<keyword evidence="2" id="KW-0547">Nucleotide-binding</keyword>
<feature type="transmembrane region" description="Helical" evidence="6">
    <location>
        <begin position="517"/>
        <end position="540"/>
    </location>
</feature>
<dbReference type="PROSITE" id="PS00108">
    <property type="entry name" value="PROTEIN_KINASE_ST"/>
    <property type="match status" value="1"/>
</dbReference>
<feature type="transmembrane region" description="Helical" evidence="6">
    <location>
        <begin position="482"/>
        <end position="505"/>
    </location>
</feature>
<feature type="compositionally biased region" description="Pro residues" evidence="5">
    <location>
        <begin position="343"/>
        <end position="359"/>
    </location>
</feature>